<dbReference type="Pfam" id="PF13302">
    <property type="entry name" value="Acetyltransf_3"/>
    <property type="match status" value="1"/>
</dbReference>
<dbReference type="Proteomes" id="UP000515976">
    <property type="component" value="Chromosome"/>
</dbReference>
<dbReference type="EMBL" id="CP060712">
    <property type="protein sequence ID" value="QNN49866.1"/>
    <property type="molecule type" value="Genomic_DNA"/>
</dbReference>
<evidence type="ECO:0000313" key="2">
    <source>
        <dbReference type="EMBL" id="QNN49866.1"/>
    </source>
</evidence>
<organism evidence="2 3">
    <name type="scientific">Phycicoccus endophyticus</name>
    <dbReference type="NCBI Taxonomy" id="1690220"/>
    <lineage>
        <taxon>Bacteria</taxon>
        <taxon>Bacillati</taxon>
        <taxon>Actinomycetota</taxon>
        <taxon>Actinomycetes</taxon>
        <taxon>Micrococcales</taxon>
        <taxon>Intrasporangiaceae</taxon>
        <taxon>Phycicoccus</taxon>
    </lineage>
</organism>
<dbReference type="AlphaFoldDB" id="A0A7G9R2P1"/>
<dbReference type="PANTHER" id="PTHR39173">
    <property type="entry name" value="ACETYLTRANSFERASE"/>
    <property type="match status" value="1"/>
</dbReference>
<dbReference type="PANTHER" id="PTHR39173:SF1">
    <property type="entry name" value="ACETYLTRANSFERASE"/>
    <property type="match status" value="1"/>
</dbReference>
<dbReference type="RefSeq" id="WP_187566742.1">
    <property type="nucleotide sequence ID" value="NZ_BMMY01000002.1"/>
</dbReference>
<evidence type="ECO:0000313" key="3">
    <source>
        <dbReference type="Proteomes" id="UP000515976"/>
    </source>
</evidence>
<sequence>MIVLARPDARMRESYLAAHDEFVAIGEGHRDGDGVWVEEPDDSGFAGVAFTRAELETPAGFERFAARRRDQAREDAPRPGGHVPCTFFWVVDDGDPDTYLGSISVRHRLTPFLLELGGHVGYSVRPSARRRGVATAALRASFPVCTALGIDPALVTCDEDNLGSARVIETNGGVLEDVRRGKRRYWVATTAPDLG</sequence>
<evidence type="ECO:0000259" key="1">
    <source>
        <dbReference type="PROSITE" id="PS51186"/>
    </source>
</evidence>
<keyword evidence="3" id="KW-1185">Reference proteome</keyword>
<proteinExistence type="predicted"/>
<dbReference type="SUPFAM" id="SSF55729">
    <property type="entry name" value="Acyl-CoA N-acyltransferases (Nat)"/>
    <property type="match status" value="1"/>
</dbReference>
<dbReference type="Gene3D" id="3.40.630.30">
    <property type="match status" value="1"/>
</dbReference>
<protein>
    <submittedName>
        <fullName evidence="2">GNAT family N-acetyltransferase</fullName>
    </submittedName>
</protein>
<dbReference type="PROSITE" id="PS51186">
    <property type="entry name" value="GNAT"/>
    <property type="match status" value="1"/>
</dbReference>
<accession>A0A7G9R2P1</accession>
<dbReference type="InterPro" id="IPR000182">
    <property type="entry name" value="GNAT_dom"/>
</dbReference>
<dbReference type="KEGG" id="pei:H9L10_01895"/>
<gene>
    <name evidence="2" type="ORF">H9L10_01895</name>
</gene>
<dbReference type="InterPro" id="IPR016181">
    <property type="entry name" value="Acyl_CoA_acyltransferase"/>
</dbReference>
<keyword evidence="2" id="KW-0808">Transferase</keyword>
<reference evidence="2 3" key="1">
    <citation type="submission" date="2020-08" db="EMBL/GenBank/DDBJ databases">
        <title>Genome sequence of Phycicoccus endophyticus JCM 31784T.</title>
        <authorList>
            <person name="Hyun D.-W."/>
            <person name="Bae J.-W."/>
        </authorList>
    </citation>
    <scope>NUCLEOTIDE SEQUENCE [LARGE SCALE GENOMIC DNA]</scope>
    <source>
        <strain evidence="2 3">JCM 31784</strain>
    </source>
</reference>
<name>A0A7G9R2P1_9MICO</name>
<dbReference type="GO" id="GO:0016747">
    <property type="term" value="F:acyltransferase activity, transferring groups other than amino-acyl groups"/>
    <property type="evidence" value="ECO:0007669"/>
    <property type="project" value="InterPro"/>
</dbReference>
<feature type="domain" description="N-acetyltransferase" evidence="1">
    <location>
        <begin position="45"/>
        <end position="192"/>
    </location>
</feature>